<proteinExistence type="predicted"/>
<dbReference type="PANTHER" id="PTHR46558">
    <property type="entry name" value="TRACRIPTIONAL REGULATORY PROTEIN-RELATED-RELATED"/>
    <property type="match status" value="1"/>
</dbReference>
<protein>
    <submittedName>
        <fullName evidence="4">Helix-turn-helix domain-containing protein</fullName>
    </submittedName>
</protein>
<dbReference type="InterPro" id="IPR001387">
    <property type="entry name" value="Cro/C1-type_HTH"/>
</dbReference>
<dbReference type="GO" id="GO:0003677">
    <property type="term" value="F:DNA binding"/>
    <property type="evidence" value="ECO:0007669"/>
    <property type="project" value="UniProtKB-KW"/>
</dbReference>
<dbReference type="Proteomes" id="UP000823868">
    <property type="component" value="Unassembled WGS sequence"/>
</dbReference>
<dbReference type="Pfam" id="PF01381">
    <property type="entry name" value="HTH_3"/>
    <property type="match status" value="1"/>
</dbReference>
<gene>
    <name evidence="4" type="ORF">H9841_07225</name>
</gene>
<sequence>MHEIDRERFGTFLAQLRREKGMTQRELADRLYVSDKAVSKWERSLSLPDVSLLIPLADCLGVSVTELLRGERTGGEGLPVAEVEALVSASLHLTEAERKSGVGRRRRWRLAFVLCALTGLAQTAALLTVGGFGWSELRDSVLLVEGMCLLFAAWLCFLAKERLPAYYDENGITAYSDGIFCMNLPGVRFNNSNWPHILSAMRGWLLGVMVLFPALWWGVRYLWPRPSATLEPVLTLAAVLGMLAAATAAGKRYE</sequence>
<keyword evidence="2" id="KW-0812">Transmembrane</keyword>
<reference evidence="4" key="2">
    <citation type="submission" date="2021-04" db="EMBL/GenBank/DDBJ databases">
        <authorList>
            <person name="Gilroy R."/>
        </authorList>
    </citation>
    <scope>NUCLEOTIDE SEQUENCE</scope>
    <source>
        <strain evidence="4">ChiBcec16_6824</strain>
    </source>
</reference>
<accession>A0A9D1YC71</accession>
<dbReference type="CDD" id="cd00093">
    <property type="entry name" value="HTH_XRE"/>
    <property type="match status" value="1"/>
</dbReference>
<feature type="domain" description="HTH cro/C1-type" evidence="3">
    <location>
        <begin position="13"/>
        <end position="67"/>
    </location>
</feature>
<evidence type="ECO:0000313" key="4">
    <source>
        <dbReference type="EMBL" id="HIY21671.1"/>
    </source>
</evidence>
<name>A0A9D1YC71_9FIRM</name>
<keyword evidence="2" id="KW-1133">Transmembrane helix</keyword>
<dbReference type="Gene3D" id="1.10.260.40">
    <property type="entry name" value="lambda repressor-like DNA-binding domains"/>
    <property type="match status" value="1"/>
</dbReference>
<feature type="transmembrane region" description="Helical" evidence="2">
    <location>
        <begin position="108"/>
        <end position="134"/>
    </location>
</feature>
<dbReference type="PANTHER" id="PTHR46558:SF4">
    <property type="entry name" value="DNA-BIDING PHAGE PROTEIN"/>
    <property type="match status" value="1"/>
</dbReference>
<dbReference type="SUPFAM" id="SSF47413">
    <property type="entry name" value="lambda repressor-like DNA-binding domains"/>
    <property type="match status" value="1"/>
</dbReference>
<feature type="transmembrane region" description="Helical" evidence="2">
    <location>
        <begin position="204"/>
        <end position="223"/>
    </location>
</feature>
<evidence type="ECO:0000256" key="1">
    <source>
        <dbReference type="ARBA" id="ARBA00023125"/>
    </source>
</evidence>
<evidence type="ECO:0000259" key="3">
    <source>
        <dbReference type="PROSITE" id="PS50943"/>
    </source>
</evidence>
<dbReference type="AlphaFoldDB" id="A0A9D1YC71"/>
<comment type="caution">
    <text evidence="4">The sequence shown here is derived from an EMBL/GenBank/DDBJ whole genome shotgun (WGS) entry which is preliminary data.</text>
</comment>
<keyword evidence="1" id="KW-0238">DNA-binding</keyword>
<dbReference type="SMART" id="SM00530">
    <property type="entry name" value="HTH_XRE"/>
    <property type="match status" value="1"/>
</dbReference>
<keyword evidence="2" id="KW-0472">Membrane</keyword>
<dbReference type="EMBL" id="DXDX01000133">
    <property type="protein sequence ID" value="HIY21671.1"/>
    <property type="molecule type" value="Genomic_DNA"/>
</dbReference>
<feature type="transmembrane region" description="Helical" evidence="2">
    <location>
        <begin position="229"/>
        <end position="249"/>
    </location>
</feature>
<evidence type="ECO:0000313" key="5">
    <source>
        <dbReference type="Proteomes" id="UP000823868"/>
    </source>
</evidence>
<feature type="transmembrane region" description="Helical" evidence="2">
    <location>
        <begin position="140"/>
        <end position="159"/>
    </location>
</feature>
<dbReference type="PROSITE" id="PS50943">
    <property type="entry name" value="HTH_CROC1"/>
    <property type="match status" value="1"/>
</dbReference>
<evidence type="ECO:0000256" key="2">
    <source>
        <dbReference type="SAM" id="Phobius"/>
    </source>
</evidence>
<reference evidence="4" key="1">
    <citation type="journal article" date="2021" name="PeerJ">
        <title>Extensive microbial diversity within the chicken gut microbiome revealed by metagenomics and culture.</title>
        <authorList>
            <person name="Gilroy R."/>
            <person name="Ravi A."/>
            <person name="Getino M."/>
            <person name="Pursley I."/>
            <person name="Horton D.L."/>
            <person name="Alikhan N.F."/>
            <person name="Baker D."/>
            <person name="Gharbi K."/>
            <person name="Hall N."/>
            <person name="Watson M."/>
            <person name="Adriaenssens E.M."/>
            <person name="Foster-Nyarko E."/>
            <person name="Jarju S."/>
            <person name="Secka A."/>
            <person name="Antonio M."/>
            <person name="Oren A."/>
            <person name="Chaudhuri R.R."/>
            <person name="La Ragione R."/>
            <person name="Hildebrand F."/>
            <person name="Pallen M.J."/>
        </authorList>
    </citation>
    <scope>NUCLEOTIDE SEQUENCE</scope>
    <source>
        <strain evidence="4">ChiBcec16_6824</strain>
    </source>
</reference>
<organism evidence="4 5">
    <name type="scientific">Candidatus Flavonifractor merdigallinarum</name>
    <dbReference type="NCBI Taxonomy" id="2838589"/>
    <lineage>
        <taxon>Bacteria</taxon>
        <taxon>Bacillati</taxon>
        <taxon>Bacillota</taxon>
        <taxon>Clostridia</taxon>
        <taxon>Eubacteriales</taxon>
        <taxon>Oscillospiraceae</taxon>
        <taxon>Flavonifractor</taxon>
    </lineage>
</organism>
<dbReference type="InterPro" id="IPR010982">
    <property type="entry name" value="Lambda_DNA-bd_dom_sf"/>
</dbReference>